<evidence type="ECO:0000313" key="2">
    <source>
        <dbReference type="EMBL" id="KZV95569.1"/>
    </source>
</evidence>
<dbReference type="Proteomes" id="UP000077266">
    <property type="component" value="Unassembled WGS sequence"/>
</dbReference>
<dbReference type="AlphaFoldDB" id="A0A166AVJ7"/>
<evidence type="ECO:0000256" key="1">
    <source>
        <dbReference type="SAM" id="SignalP"/>
    </source>
</evidence>
<proteinExistence type="predicted"/>
<sequence>MCCVICLILGALVTLPLPFPHSQRLAAPRLPGSLAGAWYAGLVQRHETSGLVPVGLS</sequence>
<feature type="signal peptide" evidence="1">
    <location>
        <begin position="1"/>
        <end position="18"/>
    </location>
</feature>
<dbReference type="InParanoid" id="A0A166AVJ7"/>
<reference evidence="2 3" key="1">
    <citation type="journal article" date="2016" name="Mol. Biol. Evol.">
        <title>Comparative Genomics of Early-Diverging Mushroom-Forming Fungi Provides Insights into the Origins of Lignocellulose Decay Capabilities.</title>
        <authorList>
            <person name="Nagy L.G."/>
            <person name="Riley R."/>
            <person name="Tritt A."/>
            <person name="Adam C."/>
            <person name="Daum C."/>
            <person name="Floudas D."/>
            <person name="Sun H."/>
            <person name="Yadav J.S."/>
            <person name="Pangilinan J."/>
            <person name="Larsson K.H."/>
            <person name="Matsuura K."/>
            <person name="Barry K."/>
            <person name="Labutti K."/>
            <person name="Kuo R."/>
            <person name="Ohm R.A."/>
            <person name="Bhattacharya S.S."/>
            <person name="Shirouzu T."/>
            <person name="Yoshinaga Y."/>
            <person name="Martin F.M."/>
            <person name="Grigoriev I.V."/>
            <person name="Hibbett D.S."/>
        </authorList>
    </citation>
    <scope>NUCLEOTIDE SEQUENCE [LARGE SCALE GENOMIC DNA]</scope>
    <source>
        <strain evidence="2 3">HHB12029</strain>
    </source>
</reference>
<evidence type="ECO:0000313" key="3">
    <source>
        <dbReference type="Proteomes" id="UP000077266"/>
    </source>
</evidence>
<keyword evidence="3" id="KW-1185">Reference proteome</keyword>
<feature type="chain" id="PRO_5007870887" evidence="1">
    <location>
        <begin position="19"/>
        <end position="57"/>
    </location>
</feature>
<accession>A0A166AVJ7</accession>
<keyword evidence="1" id="KW-0732">Signal</keyword>
<dbReference type="EMBL" id="KV425955">
    <property type="protein sequence ID" value="KZV95569.1"/>
    <property type="molecule type" value="Genomic_DNA"/>
</dbReference>
<gene>
    <name evidence="2" type="ORF">EXIGLDRAFT_735115</name>
</gene>
<protein>
    <submittedName>
        <fullName evidence="2">Uncharacterized protein</fullName>
    </submittedName>
</protein>
<name>A0A166AVJ7_EXIGL</name>
<organism evidence="2 3">
    <name type="scientific">Exidia glandulosa HHB12029</name>
    <dbReference type="NCBI Taxonomy" id="1314781"/>
    <lineage>
        <taxon>Eukaryota</taxon>
        <taxon>Fungi</taxon>
        <taxon>Dikarya</taxon>
        <taxon>Basidiomycota</taxon>
        <taxon>Agaricomycotina</taxon>
        <taxon>Agaricomycetes</taxon>
        <taxon>Auriculariales</taxon>
        <taxon>Exidiaceae</taxon>
        <taxon>Exidia</taxon>
    </lineage>
</organism>